<gene>
    <name evidence="1" type="ORF">E6C60_0972</name>
</gene>
<dbReference type="OrthoDB" id="2439638at2"/>
<proteinExistence type="predicted"/>
<keyword evidence="2" id="KW-1185">Reference proteome</keyword>
<dbReference type="EMBL" id="CP040396">
    <property type="protein sequence ID" value="QCT01690.1"/>
    <property type="molecule type" value="Genomic_DNA"/>
</dbReference>
<dbReference type="AlphaFoldDB" id="A0A4P8XJH5"/>
<accession>A0A4P8XJH5</accession>
<reference evidence="1 2" key="1">
    <citation type="submission" date="2019-05" db="EMBL/GenBank/DDBJ databases">
        <authorList>
            <person name="Chen C."/>
        </authorList>
    </citation>
    <scope>NUCLEOTIDE SEQUENCE [LARGE SCALE GENOMIC DNA]</scope>
    <source>
        <strain evidence="1 2">HB172198</strain>
    </source>
</reference>
<evidence type="ECO:0000313" key="2">
    <source>
        <dbReference type="Proteomes" id="UP000300879"/>
    </source>
</evidence>
<dbReference type="Proteomes" id="UP000300879">
    <property type="component" value="Chromosome"/>
</dbReference>
<protein>
    <submittedName>
        <fullName evidence="1">Uncharacterized protein</fullName>
    </submittedName>
</protein>
<name>A0A4P8XJH5_9BACL</name>
<organism evidence="1 2">
    <name type="scientific">Paenibacillus algicola</name>
    <dbReference type="NCBI Taxonomy" id="2565926"/>
    <lineage>
        <taxon>Bacteria</taxon>
        <taxon>Bacillati</taxon>
        <taxon>Bacillota</taxon>
        <taxon>Bacilli</taxon>
        <taxon>Bacillales</taxon>
        <taxon>Paenibacillaceae</taxon>
        <taxon>Paenibacillus</taxon>
    </lineage>
</organism>
<sequence length="94" mass="10697">MPPSADQQSLNDLRHQSLVAEFRRNIGNRILVLIASFPFFYVGELVDVESDTVFVQAEFSNVPVLDNVILRTHIDNIQVYFIETPGTPIPEIRL</sequence>
<evidence type="ECO:0000313" key="1">
    <source>
        <dbReference type="EMBL" id="QCT01690.1"/>
    </source>
</evidence>
<dbReference type="RefSeq" id="WP_138224782.1">
    <property type="nucleotide sequence ID" value="NZ_CP040396.1"/>
</dbReference>
<dbReference type="KEGG" id="palo:E6C60_0972"/>